<dbReference type="Proteomes" id="UP000237718">
    <property type="component" value="Unassembled WGS sequence"/>
</dbReference>
<name>A0A2T1AIK4_TRISK</name>
<sequence length="30" mass="3320">MSLCKFFVPPTVLTCCDSVLIGRESMSHMS</sequence>
<gene>
    <name evidence="1" type="ORF">CLV89_104262</name>
</gene>
<dbReference type="AlphaFoldDB" id="A0A2T1AIK4"/>
<reference evidence="1 2" key="1">
    <citation type="submission" date="2018-03" db="EMBL/GenBank/DDBJ databases">
        <title>Genomic Encyclopedia of Archaeal and Bacterial Type Strains, Phase II (KMG-II): from individual species to whole genera.</title>
        <authorList>
            <person name="Goeker M."/>
        </authorList>
    </citation>
    <scope>NUCLEOTIDE SEQUENCE [LARGE SCALE GENOMIC DNA]</scope>
    <source>
        <strain evidence="1 2">DSM 25328</strain>
    </source>
</reference>
<proteinExistence type="predicted"/>
<protein>
    <submittedName>
        <fullName evidence="1">Uncharacterized protein</fullName>
    </submittedName>
</protein>
<organism evidence="1 2">
    <name type="scientific">Tritonibacter scottomollicae</name>
    <name type="common">Epibacterium scottomollicae</name>
    <dbReference type="NCBI Taxonomy" id="483013"/>
    <lineage>
        <taxon>Bacteria</taxon>
        <taxon>Pseudomonadati</taxon>
        <taxon>Pseudomonadota</taxon>
        <taxon>Alphaproteobacteria</taxon>
        <taxon>Rhodobacterales</taxon>
        <taxon>Paracoccaceae</taxon>
        <taxon>Tritonibacter</taxon>
    </lineage>
</organism>
<evidence type="ECO:0000313" key="2">
    <source>
        <dbReference type="Proteomes" id="UP000237718"/>
    </source>
</evidence>
<evidence type="ECO:0000313" key="1">
    <source>
        <dbReference type="EMBL" id="PRZ48434.1"/>
    </source>
</evidence>
<dbReference type="EMBL" id="PVUF01000004">
    <property type="protein sequence ID" value="PRZ48434.1"/>
    <property type="molecule type" value="Genomic_DNA"/>
</dbReference>
<comment type="caution">
    <text evidence="1">The sequence shown here is derived from an EMBL/GenBank/DDBJ whole genome shotgun (WGS) entry which is preliminary data.</text>
</comment>
<accession>A0A2T1AIK4</accession>